<feature type="transmembrane region" description="Helical" evidence="1">
    <location>
        <begin position="82"/>
        <end position="99"/>
    </location>
</feature>
<keyword evidence="4" id="KW-1185">Reference proteome</keyword>
<evidence type="ECO:0000256" key="1">
    <source>
        <dbReference type="SAM" id="Phobius"/>
    </source>
</evidence>
<dbReference type="InterPro" id="IPR036938">
    <property type="entry name" value="PAP2/HPO_sf"/>
</dbReference>
<feature type="domain" description="Phosphatidic acid phosphatase type 2/haloperoxidase" evidence="2">
    <location>
        <begin position="82"/>
        <end position="194"/>
    </location>
</feature>
<evidence type="ECO:0000313" key="3">
    <source>
        <dbReference type="EMBL" id="REE68693.1"/>
    </source>
</evidence>
<gene>
    <name evidence="3" type="ORF">A8990_13727</name>
</gene>
<evidence type="ECO:0000259" key="2">
    <source>
        <dbReference type="SMART" id="SM00014"/>
    </source>
</evidence>
<accession>A0A3D9R1R3</accession>
<dbReference type="OrthoDB" id="9789113at2"/>
<dbReference type="InterPro" id="IPR000326">
    <property type="entry name" value="PAP2/HPO"/>
</dbReference>
<dbReference type="PANTHER" id="PTHR14969:SF13">
    <property type="entry name" value="AT30094P"/>
    <property type="match status" value="1"/>
</dbReference>
<comment type="caution">
    <text evidence="3">The sequence shown here is derived from an EMBL/GenBank/DDBJ whole genome shotgun (WGS) entry which is preliminary data.</text>
</comment>
<dbReference type="Proteomes" id="UP000256304">
    <property type="component" value="Unassembled WGS sequence"/>
</dbReference>
<keyword evidence="1" id="KW-0812">Transmembrane</keyword>
<keyword evidence="1" id="KW-0472">Membrane</keyword>
<feature type="transmembrane region" description="Helical" evidence="1">
    <location>
        <begin position="119"/>
        <end position="141"/>
    </location>
</feature>
<organism evidence="3 4">
    <name type="scientific">Paenibacillus taihuensis</name>
    <dbReference type="NCBI Taxonomy" id="1156355"/>
    <lineage>
        <taxon>Bacteria</taxon>
        <taxon>Bacillati</taxon>
        <taxon>Bacillota</taxon>
        <taxon>Bacilli</taxon>
        <taxon>Bacillales</taxon>
        <taxon>Paenibacillaceae</taxon>
        <taxon>Paenibacillus</taxon>
    </lineage>
</organism>
<name>A0A3D9R1R3_9BACL</name>
<dbReference type="CDD" id="cd03392">
    <property type="entry name" value="PAP2_like_2"/>
    <property type="match status" value="1"/>
</dbReference>
<reference evidence="3 4" key="1">
    <citation type="submission" date="2018-08" db="EMBL/GenBank/DDBJ databases">
        <title>Genomic Encyclopedia of Type Strains, Phase III (KMG-III): the genomes of soil and plant-associated and newly described type strains.</title>
        <authorList>
            <person name="Whitman W."/>
        </authorList>
    </citation>
    <scope>NUCLEOTIDE SEQUENCE [LARGE SCALE GENOMIC DNA]</scope>
    <source>
        <strain evidence="3 4">CGMCC 1.10966</strain>
    </source>
</reference>
<dbReference type="SUPFAM" id="SSF48317">
    <property type="entry name" value="Acid phosphatase/Vanadium-dependent haloperoxidase"/>
    <property type="match status" value="1"/>
</dbReference>
<dbReference type="AlphaFoldDB" id="A0A3D9R1R3"/>
<protein>
    <submittedName>
        <fullName evidence="3">Undecaprenyl-diphosphatase</fullName>
    </submittedName>
</protein>
<dbReference type="EMBL" id="QTTN01000037">
    <property type="protein sequence ID" value="REE68693.1"/>
    <property type="molecule type" value="Genomic_DNA"/>
</dbReference>
<dbReference type="PANTHER" id="PTHR14969">
    <property type="entry name" value="SPHINGOSINE-1-PHOSPHATE PHOSPHOHYDROLASE"/>
    <property type="match status" value="1"/>
</dbReference>
<feature type="transmembrane region" description="Helical" evidence="1">
    <location>
        <begin position="179"/>
        <end position="197"/>
    </location>
</feature>
<proteinExistence type="predicted"/>
<dbReference type="Gene3D" id="1.20.144.10">
    <property type="entry name" value="Phosphatidic acid phosphatase type 2/haloperoxidase"/>
    <property type="match status" value="2"/>
</dbReference>
<feature type="transmembrane region" description="Helical" evidence="1">
    <location>
        <begin position="153"/>
        <end position="173"/>
    </location>
</feature>
<keyword evidence="1" id="KW-1133">Transmembrane helix</keyword>
<evidence type="ECO:0000313" key="4">
    <source>
        <dbReference type="Proteomes" id="UP000256304"/>
    </source>
</evidence>
<feature type="transmembrane region" description="Helical" evidence="1">
    <location>
        <begin position="51"/>
        <end position="75"/>
    </location>
</feature>
<dbReference type="RefSeq" id="WP_116191590.1">
    <property type="nucleotide sequence ID" value="NZ_QTTN01000037.1"/>
</dbReference>
<sequence>MLWFVYLILAIAGFQGLAMLVQHDQLKRFDSAVISTVQGWENDRLTSIAKFLTLIGSSKILIPALIVLAIILFIFLKHRKELVLLLGGMLGSSLLNHLLKDIYKRARPDIHRIAEEVGYSFPSGHSMAAFTFYFLITYLLWRHIHLRRWRIALLLFSAFMIIAIGLARIYLGVHYPSDVLAGYWVSACWVALCIRLFRGFAKTRK</sequence>
<dbReference type="Pfam" id="PF01569">
    <property type="entry name" value="PAP2"/>
    <property type="match status" value="1"/>
</dbReference>
<dbReference type="SMART" id="SM00014">
    <property type="entry name" value="acidPPc"/>
    <property type="match status" value="1"/>
</dbReference>